<evidence type="ECO:0000256" key="1">
    <source>
        <dbReference type="ARBA" id="ARBA00008225"/>
    </source>
</evidence>
<evidence type="ECO:0000256" key="2">
    <source>
        <dbReference type="ARBA" id="ARBA00022801"/>
    </source>
</evidence>
<dbReference type="GO" id="GO:0016787">
    <property type="term" value="F:hydrolase activity"/>
    <property type="evidence" value="ECO:0007669"/>
    <property type="project" value="UniProtKB-KW"/>
</dbReference>
<sequence>QDGPSTIAANLDVLEAKMEESAKKGVQLLVTPEYGLTGFPGQERSRWWDYAIDIPDLIVGESVYPNPCLEASQFPGAVTRLSCAARAHGLAVIVGLIDMKQCSFQSFPSCGSRDDGWLLFNTALAFDADGAYIAKYHKANLWGEDAVDPGHDCKLPEFYSRKLNTTFGMFICADLVNAWPVLELVGRGIQHFVMPLSWSNEMFQMQPLSWIQAWSKLMNVTVAAANTRSRGSTSGSGIFYAGIPLAVAYNLSTEAPDELAVADVPEFSPPLHLPAVCPTSATYPPAIKPHWSQWLTYQLNMSVGSHHLAVCSNYQPGFAHSATCCNVTYTSKREGRGYVMALLNGLDFAPGIAPWAGEACAILPCPDDSPTDCLSYPTEALLDHRANWFGEFSVVELTVAFSVSQLVFPQVLAGPDRLLLPAAWHLESAKGTGTVHSLMLSGEDAADLVSLQLYGRPYMKDPNSSHKCPCVPSSIWF</sequence>
<dbReference type="InterPro" id="IPR040154">
    <property type="entry name" value="Biotinidase/VNN"/>
</dbReference>
<feature type="domain" description="CN hydrolase" evidence="3">
    <location>
        <begin position="1"/>
        <end position="266"/>
    </location>
</feature>
<keyword evidence="5" id="KW-1185">Reference proteome</keyword>
<dbReference type="Gene3D" id="3.60.110.10">
    <property type="entry name" value="Carbon-nitrogen hydrolase"/>
    <property type="match status" value="1"/>
</dbReference>
<evidence type="ECO:0000313" key="5">
    <source>
        <dbReference type="Proteomes" id="UP000649617"/>
    </source>
</evidence>
<dbReference type="PANTHER" id="PTHR10609:SF14">
    <property type="entry name" value="BIOTINIDASE"/>
    <property type="match status" value="1"/>
</dbReference>
<dbReference type="Pfam" id="PF19018">
    <property type="entry name" value="Vanin_C"/>
    <property type="match status" value="1"/>
</dbReference>
<keyword evidence="2" id="KW-0378">Hydrolase</keyword>
<dbReference type="SUPFAM" id="SSF56317">
    <property type="entry name" value="Carbon-nitrogen hydrolase"/>
    <property type="match status" value="1"/>
</dbReference>
<evidence type="ECO:0000313" key="4">
    <source>
        <dbReference type="EMBL" id="CAE7412046.1"/>
    </source>
</evidence>
<evidence type="ECO:0000259" key="3">
    <source>
        <dbReference type="PROSITE" id="PS50263"/>
    </source>
</evidence>
<dbReference type="InterPro" id="IPR043957">
    <property type="entry name" value="Vanin_C"/>
</dbReference>
<gene>
    <name evidence="4" type="primary">VNN1</name>
    <name evidence="4" type="ORF">SPIL2461_LOCUS10159</name>
</gene>
<organism evidence="4 5">
    <name type="scientific">Symbiodinium pilosum</name>
    <name type="common">Dinoflagellate</name>
    <dbReference type="NCBI Taxonomy" id="2952"/>
    <lineage>
        <taxon>Eukaryota</taxon>
        <taxon>Sar</taxon>
        <taxon>Alveolata</taxon>
        <taxon>Dinophyceae</taxon>
        <taxon>Suessiales</taxon>
        <taxon>Symbiodiniaceae</taxon>
        <taxon>Symbiodinium</taxon>
    </lineage>
</organism>
<comment type="caution">
    <text evidence="4">The sequence shown here is derived from an EMBL/GenBank/DDBJ whole genome shotgun (WGS) entry which is preliminary data.</text>
</comment>
<name>A0A812R0N8_SYMPI</name>
<dbReference type="AlphaFoldDB" id="A0A812R0N8"/>
<dbReference type="PANTHER" id="PTHR10609">
    <property type="entry name" value="BIOTINIDASE-RELATED"/>
    <property type="match status" value="1"/>
</dbReference>
<dbReference type="Proteomes" id="UP000649617">
    <property type="component" value="Unassembled WGS sequence"/>
</dbReference>
<dbReference type="Pfam" id="PF00795">
    <property type="entry name" value="CN_hydrolase"/>
    <property type="match status" value="1"/>
</dbReference>
<dbReference type="EMBL" id="CAJNIZ010018557">
    <property type="protein sequence ID" value="CAE7412046.1"/>
    <property type="molecule type" value="Genomic_DNA"/>
</dbReference>
<dbReference type="InterPro" id="IPR036526">
    <property type="entry name" value="C-N_Hydrolase_sf"/>
</dbReference>
<dbReference type="PROSITE" id="PS50263">
    <property type="entry name" value="CN_HYDROLASE"/>
    <property type="match status" value="1"/>
</dbReference>
<proteinExistence type="inferred from homology"/>
<accession>A0A812R0N8</accession>
<dbReference type="OrthoDB" id="10250282at2759"/>
<comment type="similarity">
    <text evidence="1">Belongs to the carbon-nitrogen hydrolase superfamily. BTD/VNN family.</text>
</comment>
<protein>
    <submittedName>
        <fullName evidence="4">VNN1 protein</fullName>
    </submittedName>
</protein>
<dbReference type="InterPro" id="IPR003010">
    <property type="entry name" value="C-N_Hydrolase"/>
</dbReference>
<reference evidence="4" key="1">
    <citation type="submission" date="2021-02" db="EMBL/GenBank/DDBJ databases">
        <authorList>
            <person name="Dougan E. K."/>
            <person name="Rhodes N."/>
            <person name="Thang M."/>
            <person name="Chan C."/>
        </authorList>
    </citation>
    <scope>NUCLEOTIDE SEQUENCE</scope>
</reference>
<feature type="non-terminal residue" evidence="4">
    <location>
        <position position="1"/>
    </location>
</feature>